<dbReference type="AlphaFoldDB" id="A0A7W4IA62"/>
<accession>A0A7W4IA62</accession>
<dbReference type="EMBL" id="JABEQJ010000002">
    <property type="protein sequence ID" value="MBB2159096.1"/>
    <property type="molecule type" value="Genomic_DNA"/>
</dbReference>
<dbReference type="InterPro" id="IPR009562">
    <property type="entry name" value="DUF1178"/>
</dbReference>
<evidence type="ECO:0000313" key="1">
    <source>
        <dbReference type="EMBL" id="MBB2159096.1"/>
    </source>
</evidence>
<evidence type="ECO:0000313" key="2">
    <source>
        <dbReference type="Proteomes" id="UP000589085"/>
    </source>
</evidence>
<gene>
    <name evidence="1" type="ORF">HLH48_02720</name>
</gene>
<proteinExistence type="predicted"/>
<comment type="caution">
    <text evidence="1">The sequence shown here is derived from an EMBL/GenBank/DDBJ whole genome shotgun (WGS) entry which is preliminary data.</text>
</comment>
<sequence length="146" mass="15958">MICYQLRCGMGHEFEGWFPGSAAFDDQARRCLLSCPQCGTPNVSRALMTPAVRTAPARAPAIAPARPESGPVMPAAMLAALQRLRRDVEERCEDVGDKFADEALKIHRGDGERRGIYGQASEEECDRLADEGVEIMAIPWVPRADG</sequence>
<organism evidence="1 2">
    <name type="scientific">Gluconacetobacter sacchari</name>
    <dbReference type="NCBI Taxonomy" id="92759"/>
    <lineage>
        <taxon>Bacteria</taxon>
        <taxon>Pseudomonadati</taxon>
        <taxon>Pseudomonadota</taxon>
        <taxon>Alphaproteobacteria</taxon>
        <taxon>Acetobacterales</taxon>
        <taxon>Acetobacteraceae</taxon>
        <taxon>Gluconacetobacter</taxon>
    </lineage>
</organism>
<dbReference type="PIRSF" id="PIRSF032131">
    <property type="entry name" value="UCP032131"/>
    <property type="match status" value="1"/>
</dbReference>
<name>A0A7W4IA62_9PROT</name>
<protein>
    <submittedName>
        <fullName evidence="1">DUF1178 family protein</fullName>
    </submittedName>
</protein>
<dbReference type="Pfam" id="PF06676">
    <property type="entry name" value="DUF1178"/>
    <property type="match status" value="1"/>
</dbReference>
<dbReference type="Proteomes" id="UP000589085">
    <property type="component" value="Unassembled WGS sequence"/>
</dbReference>
<dbReference type="RefSeq" id="WP_182995957.1">
    <property type="nucleotide sequence ID" value="NZ_JABEQJ010000002.1"/>
</dbReference>
<reference evidence="1 2" key="1">
    <citation type="submission" date="2020-04" db="EMBL/GenBank/DDBJ databases">
        <title>Description of novel Gluconacetobacter.</title>
        <authorList>
            <person name="Sombolestani A."/>
        </authorList>
    </citation>
    <scope>NUCLEOTIDE SEQUENCE [LARGE SCALE GENOMIC DNA]</scope>
    <source>
        <strain evidence="1 2">LMG 19747</strain>
    </source>
</reference>